<dbReference type="CDD" id="cd09597">
    <property type="entry name" value="M4_TLP"/>
    <property type="match status" value="1"/>
</dbReference>
<reference evidence="11" key="1">
    <citation type="journal article" date="2024" name="Toxins">
        <title>Genome Sequence Analysis of Native Xenorhabdus Strains Isolated from Entomopathogenic Nematodes in Argentina.</title>
        <authorList>
            <person name="Palma L."/>
            <person name="Frizzo L."/>
            <person name="Kaiser S."/>
            <person name="Berry C."/>
            <person name="Caballero P."/>
            <person name="Bode H.B."/>
            <person name="Del Valle E.E."/>
        </authorList>
    </citation>
    <scope>NUCLEOTIDE SEQUENCE [LARGE SCALE GENOMIC DNA]</scope>
    <source>
        <strain evidence="11">12</strain>
    </source>
</reference>
<comment type="subcellular location">
    <subcellularLocation>
        <location evidence="7">Secreted</location>
    </subcellularLocation>
</comment>
<keyword evidence="7" id="KW-0964">Secreted</keyword>
<evidence type="ECO:0000313" key="10">
    <source>
        <dbReference type="EMBL" id="MDX7987092.1"/>
    </source>
</evidence>
<keyword evidence="5 7" id="KW-0862">Zinc</keyword>
<keyword evidence="11" id="KW-1185">Reference proteome</keyword>
<evidence type="ECO:0000256" key="7">
    <source>
        <dbReference type="RuleBase" id="RU366073"/>
    </source>
</evidence>
<evidence type="ECO:0000256" key="5">
    <source>
        <dbReference type="ARBA" id="ARBA00022833"/>
    </source>
</evidence>
<dbReference type="SUPFAM" id="SSF55486">
    <property type="entry name" value="Metalloproteases ('zincins'), catalytic domain"/>
    <property type="match status" value="1"/>
</dbReference>
<comment type="similarity">
    <text evidence="1 7">Belongs to the peptidase M4 family.</text>
</comment>
<dbReference type="PANTHER" id="PTHR43579">
    <property type="match status" value="1"/>
</dbReference>
<evidence type="ECO:0000256" key="6">
    <source>
        <dbReference type="ARBA" id="ARBA00023049"/>
    </source>
</evidence>
<dbReference type="InterPro" id="IPR001570">
    <property type="entry name" value="Peptidase_M4_C_domain"/>
</dbReference>
<dbReference type="RefSeq" id="WP_319929525.1">
    <property type="nucleotide sequence ID" value="NZ_VCDN01000021.1"/>
</dbReference>
<dbReference type="Pfam" id="PF02868">
    <property type="entry name" value="Peptidase_M4_C"/>
    <property type="match status" value="1"/>
</dbReference>
<protein>
    <recommendedName>
        <fullName evidence="7">Neutral metalloproteinase</fullName>
        <ecNumber evidence="7">3.4.24.-</ecNumber>
    </recommendedName>
</protein>
<name>A0ABU4S8I9_9GAMM</name>
<dbReference type="EC" id="3.4.24.-" evidence="7"/>
<keyword evidence="4 7" id="KW-0378">Hydrolase</keyword>
<accession>A0ABU4S8I9</accession>
<dbReference type="Gene3D" id="3.10.170.10">
    <property type="match status" value="1"/>
</dbReference>
<keyword evidence="3" id="KW-0479">Metal-binding</keyword>
<dbReference type="InterPro" id="IPR052759">
    <property type="entry name" value="Metalloprotease_M4"/>
</dbReference>
<evidence type="ECO:0000259" key="9">
    <source>
        <dbReference type="Pfam" id="PF02868"/>
    </source>
</evidence>
<evidence type="ECO:0000256" key="4">
    <source>
        <dbReference type="ARBA" id="ARBA00022801"/>
    </source>
</evidence>
<keyword evidence="6 7" id="KW-0482">Metalloprotease</keyword>
<evidence type="ECO:0000256" key="1">
    <source>
        <dbReference type="ARBA" id="ARBA00009388"/>
    </source>
</evidence>
<evidence type="ECO:0000259" key="8">
    <source>
        <dbReference type="Pfam" id="PF01447"/>
    </source>
</evidence>
<comment type="cofactor">
    <cofactor evidence="7">
        <name>Zn(2+)</name>
        <dbReference type="ChEBI" id="CHEBI:29105"/>
    </cofactor>
</comment>
<dbReference type="Proteomes" id="UP001271890">
    <property type="component" value="Unassembled WGS sequence"/>
</dbReference>
<dbReference type="PANTHER" id="PTHR43579:SF1">
    <property type="entry name" value="NEUTRAL METALLOPROTEINASE"/>
    <property type="match status" value="1"/>
</dbReference>
<keyword evidence="2 7" id="KW-0645">Protease</keyword>
<comment type="function">
    <text evidence="7">Extracellular zinc metalloprotease.</text>
</comment>
<dbReference type="EMBL" id="VCDN01000021">
    <property type="protein sequence ID" value="MDX7987092.1"/>
    <property type="molecule type" value="Genomic_DNA"/>
</dbReference>
<dbReference type="InterPro" id="IPR013856">
    <property type="entry name" value="Peptidase_M4_domain"/>
</dbReference>
<feature type="domain" description="Peptidase M4 C-terminal" evidence="9">
    <location>
        <begin position="170"/>
        <end position="339"/>
    </location>
</feature>
<dbReference type="Pfam" id="PF01447">
    <property type="entry name" value="Peptidase_M4"/>
    <property type="match status" value="1"/>
</dbReference>
<dbReference type="Gene3D" id="1.10.390.10">
    <property type="entry name" value="Neutral Protease Domain 2"/>
    <property type="match status" value="1"/>
</dbReference>
<proteinExistence type="inferred from homology"/>
<dbReference type="InterPro" id="IPR027268">
    <property type="entry name" value="Peptidase_M4/M1_CTD_sf"/>
</dbReference>
<feature type="domain" description="Peptidase M4" evidence="8">
    <location>
        <begin position="28"/>
        <end position="167"/>
    </location>
</feature>
<dbReference type="PRINTS" id="PR00730">
    <property type="entry name" value="THERMOLYSIN"/>
</dbReference>
<evidence type="ECO:0000256" key="3">
    <source>
        <dbReference type="ARBA" id="ARBA00022723"/>
    </source>
</evidence>
<evidence type="ECO:0000313" key="11">
    <source>
        <dbReference type="Proteomes" id="UP001271890"/>
    </source>
</evidence>
<gene>
    <name evidence="10" type="ORF">FE392_07075</name>
</gene>
<comment type="caution">
    <text evidence="10">The sequence shown here is derived from an EMBL/GenBank/DDBJ whole genome shotgun (WGS) entry which is preliminary data.</text>
</comment>
<evidence type="ECO:0000256" key="2">
    <source>
        <dbReference type="ARBA" id="ARBA00022670"/>
    </source>
</evidence>
<dbReference type="InterPro" id="IPR023612">
    <property type="entry name" value="Peptidase_M4"/>
</dbReference>
<organism evidence="10 11">
    <name type="scientific">Xenorhabdus santafensis</name>
    <dbReference type="NCBI Taxonomy" id="2582833"/>
    <lineage>
        <taxon>Bacteria</taxon>
        <taxon>Pseudomonadati</taxon>
        <taxon>Pseudomonadota</taxon>
        <taxon>Gammaproteobacteria</taxon>
        <taxon>Enterobacterales</taxon>
        <taxon>Morganellaceae</taxon>
        <taxon>Xenorhabdus</taxon>
    </lineage>
</organism>
<sequence>MREDKLSIRRYNYIPYDPNPTDSFEFGLSEKNLDYSLSEKNLDSDRDDKLNRSIYDCKNKPYQGTELILKEGQYPSKDQSANEVYEHLGNIDNFYKKVFGRNSIDNRGFKIVANVHFDIEYETAFWSIDKKQIFYGEGDASSDRQDFYSFTSCIDVSAHAFAHGMIQYESKLNYAFETGALCESIADVFAIMVRQYINEEKSDESRWLLGRELLATSLNPPNYSYLGMRSLKTPGQANICDLQVAHMDDYRVLPEVFDNGGVHINSGIPNKAFYLLATALGGYSWNIAGKIWYNALVGSNLTSSTTFKDFAYITVSRTRDKFGQRFANIVADSWSQVGIHVSL</sequence>